<evidence type="ECO:0000256" key="1">
    <source>
        <dbReference type="ARBA" id="ARBA00008791"/>
    </source>
</evidence>
<organism evidence="3 4">
    <name type="scientific">Roseobacter fucihabitans</name>
    <dbReference type="NCBI Taxonomy" id="1537242"/>
    <lineage>
        <taxon>Bacteria</taxon>
        <taxon>Pseudomonadati</taxon>
        <taxon>Pseudomonadota</taxon>
        <taxon>Alphaproteobacteria</taxon>
        <taxon>Rhodobacterales</taxon>
        <taxon>Roseobacteraceae</taxon>
        <taxon>Roseobacter</taxon>
    </lineage>
</organism>
<dbReference type="RefSeq" id="WP_187431046.1">
    <property type="nucleotide sequence ID" value="NZ_CP143423.1"/>
</dbReference>
<evidence type="ECO:0000313" key="4">
    <source>
        <dbReference type="Proteomes" id="UP001318682"/>
    </source>
</evidence>
<dbReference type="PRINTS" id="PR01438">
    <property type="entry name" value="UNVRSLSTRESS"/>
</dbReference>
<gene>
    <name evidence="3" type="primary">nhaX</name>
    <name evidence="3" type="ORF">ROLI_034720</name>
</gene>
<dbReference type="SUPFAM" id="SSF52402">
    <property type="entry name" value="Adenine nucleotide alpha hydrolases-like"/>
    <property type="match status" value="1"/>
</dbReference>
<accession>A0ABZ2BWE9</accession>
<name>A0ABZ2BWE9_9RHOB</name>
<dbReference type="PANTHER" id="PTHR46268:SF6">
    <property type="entry name" value="UNIVERSAL STRESS PROTEIN UP12"/>
    <property type="match status" value="1"/>
</dbReference>
<dbReference type="Proteomes" id="UP001318682">
    <property type="component" value="Chromosome"/>
</dbReference>
<dbReference type="PANTHER" id="PTHR46268">
    <property type="entry name" value="STRESS RESPONSE PROTEIN NHAX"/>
    <property type="match status" value="1"/>
</dbReference>
<dbReference type="InterPro" id="IPR006016">
    <property type="entry name" value="UspA"/>
</dbReference>
<dbReference type="InterPro" id="IPR014729">
    <property type="entry name" value="Rossmann-like_a/b/a_fold"/>
</dbReference>
<dbReference type="Gene3D" id="3.40.50.620">
    <property type="entry name" value="HUPs"/>
    <property type="match status" value="1"/>
</dbReference>
<dbReference type="InterPro" id="IPR006015">
    <property type="entry name" value="Universal_stress_UspA"/>
</dbReference>
<dbReference type="CDD" id="cd00293">
    <property type="entry name" value="USP-like"/>
    <property type="match status" value="1"/>
</dbReference>
<evidence type="ECO:0000313" key="3">
    <source>
        <dbReference type="EMBL" id="WVX50375.1"/>
    </source>
</evidence>
<evidence type="ECO:0000259" key="2">
    <source>
        <dbReference type="Pfam" id="PF00582"/>
    </source>
</evidence>
<proteinExistence type="inferred from homology"/>
<sequence>MFKTITVGFDGSEPSENALRLACDLAGKYDSEIHVLHTPKPETVAFAMGAVAGYHAATTMPSHDEVMKTAQTLLDRAKTIATEAGQSNIKTEVGEGDAADALLTHAKAVGSDLIVTGRRGLGNLSALVLGSTSQRVGHLSHCAHLTVM</sequence>
<protein>
    <submittedName>
        <fullName evidence="3">Stress response protein NhaX</fullName>
    </submittedName>
</protein>
<dbReference type="Pfam" id="PF00582">
    <property type="entry name" value="Usp"/>
    <property type="match status" value="1"/>
</dbReference>
<keyword evidence="4" id="KW-1185">Reference proteome</keyword>
<reference evidence="4" key="1">
    <citation type="submission" date="2024-01" db="EMBL/GenBank/DDBJ databases">
        <title>Roseobacter fucihabitans sp. nov., isolated from the brown alga Fucus spiralis.</title>
        <authorList>
            <person name="Hahnke S."/>
            <person name="Berger M."/>
            <person name="Schlingloff A."/>
            <person name="Athale I."/>
            <person name="Neumann-Schaal M."/>
            <person name="Adenaya A."/>
            <person name="Poehlein A."/>
            <person name="Daniel R."/>
            <person name="Pertersen J."/>
            <person name="Brinkhoff T."/>
        </authorList>
    </citation>
    <scope>NUCLEOTIDE SEQUENCE [LARGE SCALE GENOMIC DNA]</scope>
    <source>
        <strain evidence="4">B14</strain>
    </source>
</reference>
<feature type="domain" description="UspA" evidence="2">
    <location>
        <begin position="1"/>
        <end position="145"/>
    </location>
</feature>
<comment type="similarity">
    <text evidence="1">Belongs to the universal stress protein A family.</text>
</comment>
<dbReference type="EMBL" id="CP143423">
    <property type="protein sequence ID" value="WVX50375.1"/>
    <property type="molecule type" value="Genomic_DNA"/>
</dbReference>